<evidence type="ECO:0000313" key="3">
    <source>
        <dbReference type="Proteomes" id="UP001302676"/>
    </source>
</evidence>
<gene>
    <name evidence="2" type="ORF">C8A04DRAFT_10591</name>
</gene>
<comment type="caution">
    <text evidence="2">The sequence shown here is derived from an EMBL/GenBank/DDBJ whole genome shotgun (WGS) entry which is preliminary data.</text>
</comment>
<proteinExistence type="predicted"/>
<organism evidence="2 3">
    <name type="scientific">Dichotomopilus funicola</name>
    <dbReference type="NCBI Taxonomy" id="1934379"/>
    <lineage>
        <taxon>Eukaryota</taxon>
        <taxon>Fungi</taxon>
        <taxon>Dikarya</taxon>
        <taxon>Ascomycota</taxon>
        <taxon>Pezizomycotina</taxon>
        <taxon>Sordariomycetes</taxon>
        <taxon>Sordariomycetidae</taxon>
        <taxon>Sordariales</taxon>
        <taxon>Chaetomiaceae</taxon>
        <taxon>Dichotomopilus</taxon>
    </lineage>
</organism>
<dbReference type="AlphaFoldDB" id="A0AAN6V648"/>
<feature type="region of interest" description="Disordered" evidence="1">
    <location>
        <begin position="940"/>
        <end position="1015"/>
    </location>
</feature>
<accession>A0AAN6V648</accession>
<feature type="compositionally biased region" description="Low complexity" evidence="1">
    <location>
        <begin position="946"/>
        <end position="964"/>
    </location>
</feature>
<protein>
    <submittedName>
        <fullName evidence="2">Uncharacterized protein</fullName>
    </submittedName>
</protein>
<sequence length="1054" mass="116051">MGNLPDQVSVADDAATIYSAAQDLDGRQLNLYKSELADCLCNHVRSLGLEVEAKENIVDVLPDLLKNFALRLGQHASSRSGNEVMCFIHKYRGEITRRFREALFKTPEGDVSLPPRKPIAKDDLEHSVQSWLSDVMNTPKRTAGKELVNSDLDGPGTPADLSWEDLLHDGEPLTVPDEQSYREITFQSPAFKWLLASLGKTSNLRPNAPDDAITRMRDKIMDAFPEAHSVSSQRPSTVYAMKFNCLWDIHRFLDHEYPELQGGRARLGEVITITGSPVDAQALSCAGYLEQTWPFTGLDVLSLLQNAVDRDGCLVIDLPDRTELTARARKDNRSLFVYVKGTVDVIAEIGEQIAWITTALSSGPMSDASEALTYCYPTITKITGYGDSKVAYLDYSTLHKQDLHGDLNGTCWRSMFRNPVVVTGYPIRRRPNDGTGLEIPLNMMAGLVQSDRLNYFLGKSYIKGFSSMLVAVYHVGGTYIWHHHSNSHGNRVSYLDAGATAIGCASPHELATARHIVGWCTKADSQAGSPLLNYNIRGSGLPHAGHDFALEKMSLSCGQIITGGCTFGIGRKDVPIHISKVGYIDRLRWISQKHVVFWDVDDKRGWMVNGSNALLHLLRGSLEHSRTDRFCSQFLFDFSKLKQGSAIDVLVHQGHRRLPVYPAKEETYTETSTSSLGTIETVTKTKTTVTTLGDRVDELYEYLEKMVDHKSQVENPKGYNAKVRLRRHLEGWDFRDLAASRDPFHLRVATLPTSAFSWVELTRVAQTITIFGKRFGELVTLSIGSTKVACPSWRSVPTGKHYLCVSLADIQSIVDDAGGDIEGSPALIGPKLAWVNTSRTCPFAACVCERRHGANILSPLATHVDPVQQLIPTSLPRRLRQAMSKGPLDLRNCGEGAVIFGQAFGFSWKWPEIGEAKTEPEPETSGGSLIPSLRHPIESSSEIPLTDTNTSGTANSDSSSRSRTGGSGSSNPLTLVTPASSRSESTQIQPPHSNAPYPAPVPSGKPLVSKPRAEPTLPGIIIGAKRLFTQTDEVGVGEEPKRKSRMRHLAFRRS</sequence>
<reference evidence="2" key="2">
    <citation type="submission" date="2023-05" db="EMBL/GenBank/DDBJ databases">
        <authorList>
            <consortium name="Lawrence Berkeley National Laboratory"/>
            <person name="Steindorff A."/>
            <person name="Hensen N."/>
            <person name="Bonometti L."/>
            <person name="Westerberg I."/>
            <person name="Brannstrom I.O."/>
            <person name="Guillou S."/>
            <person name="Cros-Aarteil S."/>
            <person name="Calhoun S."/>
            <person name="Haridas S."/>
            <person name="Kuo A."/>
            <person name="Mondo S."/>
            <person name="Pangilinan J."/>
            <person name="Riley R."/>
            <person name="Labutti K."/>
            <person name="Andreopoulos B."/>
            <person name="Lipzen A."/>
            <person name="Chen C."/>
            <person name="Yanf M."/>
            <person name="Daum C."/>
            <person name="Ng V."/>
            <person name="Clum A."/>
            <person name="Ohm R."/>
            <person name="Martin F."/>
            <person name="Silar P."/>
            <person name="Natvig D."/>
            <person name="Lalanne C."/>
            <person name="Gautier V."/>
            <person name="Ament-Velasquez S.L."/>
            <person name="Kruys A."/>
            <person name="Hutchinson M.I."/>
            <person name="Powell A.J."/>
            <person name="Barry K."/>
            <person name="Miller A.N."/>
            <person name="Grigoriev I.V."/>
            <person name="Debuchy R."/>
            <person name="Gladieux P."/>
            <person name="Thoren M.H."/>
            <person name="Johannesson H."/>
        </authorList>
    </citation>
    <scope>NUCLEOTIDE SEQUENCE</scope>
    <source>
        <strain evidence="2">CBS 141.50</strain>
    </source>
</reference>
<dbReference type="GeneID" id="87813256"/>
<feature type="region of interest" description="Disordered" evidence="1">
    <location>
        <begin position="916"/>
        <end position="935"/>
    </location>
</feature>
<reference evidence="2" key="1">
    <citation type="journal article" date="2023" name="Mol. Phylogenet. Evol.">
        <title>Genome-scale phylogeny and comparative genomics of the fungal order Sordariales.</title>
        <authorList>
            <person name="Hensen N."/>
            <person name="Bonometti L."/>
            <person name="Westerberg I."/>
            <person name="Brannstrom I.O."/>
            <person name="Guillou S."/>
            <person name="Cros-Aarteil S."/>
            <person name="Calhoun S."/>
            <person name="Haridas S."/>
            <person name="Kuo A."/>
            <person name="Mondo S."/>
            <person name="Pangilinan J."/>
            <person name="Riley R."/>
            <person name="LaButti K."/>
            <person name="Andreopoulos B."/>
            <person name="Lipzen A."/>
            <person name="Chen C."/>
            <person name="Yan M."/>
            <person name="Daum C."/>
            <person name="Ng V."/>
            <person name="Clum A."/>
            <person name="Steindorff A."/>
            <person name="Ohm R.A."/>
            <person name="Martin F."/>
            <person name="Silar P."/>
            <person name="Natvig D.O."/>
            <person name="Lalanne C."/>
            <person name="Gautier V."/>
            <person name="Ament-Velasquez S.L."/>
            <person name="Kruys A."/>
            <person name="Hutchinson M.I."/>
            <person name="Powell A.J."/>
            <person name="Barry K."/>
            <person name="Miller A.N."/>
            <person name="Grigoriev I.V."/>
            <person name="Debuchy R."/>
            <person name="Gladieux P."/>
            <person name="Hiltunen Thoren M."/>
            <person name="Johannesson H."/>
        </authorList>
    </citation>
    <scope>NUCLEOTIDE SEQUENCE</scope>
    <source>
        <strain evidence="2">CBS 141.50</strain>
    </source>
</reference>
<evidence type="ECO:0000313" key="2">
    <source>
        <dbReference type="EMBL" id="KAK4145502.1"/>
    </source>
</evidence>
<feature type="compositionally biased region" description="Basic residues" evidence="1">
    <location>
        <begin position="1042"/>
        <end position="1054"/>
    </location>
</feature>
<name>A0AAN6V648_9PEZI</name>
<evidence type="ECO:0000256" key="1">
    <source>
        <dbReference type="SAM" id="MobiDB-lite"/>
    </source>
</evidence>
<dbReference type="RefSeq" id="XP_062638873.1">
    <property type="nucleotide sequence ID" value="XM_062776643.1"/>
</dbReference>
<feature type="region of interest" description="Disordered" evidence="1">
    <location>
        <begin position="1034"/>
        <end position="1054"/>
    </location>
</feature>
<dbReference type="Proteomes" id="UP001302676">
    <property type="component" value="Unassembled WGS sequence"/>
</dbReference>
<feature type="compositionally biased region" description="Polar residues" evidence="1">
    <location>
        <begin position="971"/>
        <end position="992"/>
    </location>
</feature>
<keyword evidence="3" id="KW-1185">Reference proteome</keyword>
<dbReference type="EMBL" id="MU853568">
    <property type="protein sequence ID" value="KAK4145502.1"/>
    <property type="molecule type" value="Genomic_DNA"/>
</dbReference>